<dbReference type="PANTHER" id="PTHR33744:SF1">
    <property type="entry name" value="DNA-BINDING TRANSCRIPTIONAL ACTIVATOR ADER"/>
    <property type="match status" value="1"/>
</dbReference>
<reference evidence="3 4" key="1">
    <citation type="submission" date="2023-08" db="EMBL/GenBank/DDBJ databases">
        <title>Nocardioides seae sp. nov., a bacterium isolated from a soil.</title>
        <authorList>
            <person name="Wang X."/>
        </authorList>
    </citation>
    <scope>NUCLEOTIDE SEQUENCE [LARGE SCALE GENOMIC DNA]</scope>
    <source>
        <strain evidence="3 4">YZH12</strain>
    </source>
</reference>
<dbReference type="Pfam" id="PF13556">
    <property type="entry name" value="HTH_30"/>
    <property type="match status" value="1"/>
</dbReference>
<dbReference type="RefSeq" id="WP_315732657.1">
    <property type="nucleotide sequence ID" value="NZ_JAVYII010000003.1"/>
</dbReference>
<feature type="domain" description="PucR C-terminal helix-turn-helix" evidence="2">
    <location>
        <begin position="446"/>
        <end position="504"/>
    </location>
</feature>
<sequence length="517" mass="54251">MIPLADVLDLPSFRAAEPRVLAGRVEGTGVRWVHSSEVYEMGALLEGGEVLLTTGLGLHGRTDAQLGRYVDELADAGCVALGLELGRSFLSVPDALVDRAARRGLVLMTFDAVVPFERHVEDFHELVVRRRGEDGAADAVPLRFLDLVLDGAGLRPLLDEVARAAGCRADLVDLDDRLVESSRIRTVAEPTERTRARVGGRDGARGALVLHGAEGPLTRRVADQAAVAVALELARHPDVGRHSSAEQAAVTDLHAGVLLAAGDVAARLAHAGLAPGADELVTTALDAGPRVAPADLLAALRDQLGPGRSGDGPAGAAGIAAVAGIVGTHVVTVGRTPASWDAGSVRRHLGVVADQLAQRLPAAPGVLLAVTPPDADLTRLSDRLREARDLAALARRYGRVHGVVLPRDVGVQRLLTATVDPAALAVFVAEQLGPLVDEDRAHGSALLRTLDAYFSAGLGKAATAHALGIRRQSLYGRLRRVERLLGVDLDDPEHRAGLTVALTAWRLRTGLDPQASF</sequence>
<protein>
    <submittedName>
        <fullName evidence="3">PucR family transcriptional regulator</fullName>
    </submittedName>
</protein>
<dbReference type="InterPro" id="IPR051448">
    <property type="entry name" value="CdaR-like_regulators"/>
</dbReference>
<dbReference type="InterPro" id="IPR012914">
    <property type="entry name" value="PucR_dom"/>
</dbReference>
<accession>A0ABU3PVL1</accession>
<evidence type="ECO:0000313" key="3">
    <source>
        <dbReference type="EMBL" id="MDT9593219.1"/>
    </source>
</evidence>
<comment type="caution">
    <text evidence="3">The sequence shown here is derived from an EMBL/GenBank/DDBJ whole genome shotgun (WGS) entry which is preliminary data.</text>
</comment>
<dbReference type="Proteomes" id="UP001268542">
    <property type="component" value="Unassembled WGS sequence"/>
</dbReference>
<dbReference type="InterPro" id="IPR042070">
    <property type="entry name" value="PucR_C-HTH_sf"/>
</dbReference>
<keyword evidence="4" id="KW-1185">Reference proteome</keyword>
<organism evidence="3 4">
    <name type="scientific">Nocardioides imazamoxiresistens</name>
    <dbReference type="NCBI Taxonomy" id="3231893"/>
    <lineage>
        <taxon>Bacteria</taxon>
        <taxon>Bacillati</taxon>
        <taxon>Actinomycetota</taxon>
        <taxon>Actinomycetes</taxon>
        <taxon>Propionibacteriales</taxon>
        <taxon>Nocardioidaceae</taxon>
        <taxon>Nocardioides</taxon>
    </lineage>
</organism>
<evidence type="ECO:0000259" key="1">
    <source>
        <dbReference type="Pfam" id="PF07905"/>
    </source>
</evidence>
<evidence type="ECO:0000259" key="2">
    <source>
        <dbReference type="Pfam" id="PF13556"/>
    </source>
</evidence>
<gene>
    <name evidence="3" type="ORF">RDV89_09075</name>
</gene>
<dbReference type="InterPro" id="IPR025736">
    <property type="entry name" value="PucR_C-HTH_dom"/>
</dbReference>
<name>A0ABU3PVL1_9ACTN</name>
<proteinExistence type="predicted"/>
<dbReference type="Gene3D" id="1.10.10.2840">
    <property type="entry name" value="PucR C-terminal helix-turn-helix domain"/>
    <property type="match status" value="1"/>
</dbReference>
<dbReference type="PANTHER" id="PTHR33744">
    <property type="entry name" value="CARBOHYDRATE DIACID REGULATOR"/>
    <property type="match status" value="1"/>
</dbReference>
<feature type="domain" description="Purine catabolism PurC-like" evidence="1">
    <location>
        <begin position="6"/>
        <end position="126"/>
    </location>
</feature>
<evidence type="ECO:0000313" key="4">
    <source>
        <dbReference type="Proteomes" id="UP001268542"/>
    </source>
</evidence>
<dbReference type="EMBL" id="JAVYII010000003">
    <property type="protein sequence ID" value="MDT9593219.1"/>
    <property type="molecule type" value="Genomic_DNA"/>
</dbReference>
<dbReference type="Pfam" id="PF07905">
    <property type="entry name" value="PucR"/>
    <property type="match status" value="1"/>
</dbReference>